<keyword evidence="4" id="KW-1185">Reference proteome</keyword>
<evidence type="ECO:0000259" key="2">
    <source>
        <dbReference type="PROSITE" id="PS51186"/>
    </source>
</evidence>
<dbReference type="Gene3D" id="3.40.630.30">
    <property type="match status" value="2"/>
</dbReference>
<accession>A0AAV5GVY4</accession>
<dbReference type="InterPro" id="IPR052523">
    <property type="entry name" value="Trichothecene_AcTrans"/>
</dbReference>
<dbReference type="Pfam" id="PF00583">
    <property type="entry name" value="Acetyltransf_1"/>
    <property type="match status" value="1"/>
</dbReference>
<dbReference type="InterPro" id="IPR000182">
    <property type="entry name" value="GNAT_dom"/>
</dbReference>
<organism evidence="3 4">
    <name type="scientific">Rhodotorula paludigena</name>
    <dbReference type="NCBI Taxonomy" id="86838"/>
    <lineage>
        <taxon>Eukaryota</taxon>
        <taxon>Fungi</taxon>
        <taxon>Dikarya</taxon>
        <taxon>Basidiomycota</taxon>
        <taxon>Pucciniomycotina</taxon>
        <taxon>Microbotryomycetes</taxon>
        <taxon>Sporidiobolales</taxon>
        <taxon>Sporidiobolaceae</taxon>
        <taxon>Rhodotorula</taxon>
    </lineage>
</organism>
<dbReference type="EMBL" id="BQKY01000014">
    <property type="protein sequence ID" value="GJN93656.1"/>
    <property type="molecule type" value="Genomic_DNA"/>
</dbReference>
<proteinExistence type="predicted"/>
<dbReference type="Proteomes" id="UP001342314">
    <property type="component" value="Unassembled WGS sequence"/>
</dbReference>
<dbReference type="PROSITE" id="PS51186">
    <property type="entry name" value="GNAT"/>
    <property type="match status" value="1"/>
</dbReference>
<gene>
    <name evidence="3" type="ORF">Rhopal_006713-T1</name>
</gene>
<name>A0AAV5GVY4_9BASI</name>
<dbReference type="GO" id="GO:0016747">
    <property type="term" value="F:acyltransferase activity, transferring groups other than amino-acyl groups"/>
    <property type="evidence" value="ECO:0007669"/>
    <property type="project" value="InterPro"/>
</dbReference>
<dbReference type="SUPFAM" id="SSF55729">
    <property type="entry name" value="Acyl-CoA N-acyltransferases (Nat)"/>
    <property type="match status" value="2"/>
</dbReference>
<evidence type="ECO:0000313" key="4">
    <source>
        <dbReference type="Proteomes" id="UP001342314"/>
    </source>
</evidence>
<reference evidence="3 4" key="1">
    <citation type="submission" date="2021-12" db="EMBL/GenBank/DDBJ databases">
        <title>High titer production of polyol ester of fatty acids by Rhodotorula paludigena BS15 towards product separation-free biomass refinery.</title>
        <authorList>
            <person name="Mano J."/>
            <person name="Ono H."/>
            <person name="Tanaka T."/>
            <person name="Naito K."/>
            <person name="Sushida H."/>
            <person name="Ike M."/>
            <person name="Tokuyasu K."/>
            <person name="Kitaoka M."/>
        </authorList>
    </citation>
    <scope>NUCLEOTIDE SEQUENCE [LARGE SCALE GENOMIC DNA]</scope>
    <source>
        <strain evidence="3 4">BS15</strain>
    </source>
</reference>
<evidence type="ECO:0000313" key="3">
    <source>
        <dbReference type="EMBL" id="GJN93656.1"/>
    </source>
</evidence>
<dbReference type="PANTHER" id="PTHR42791">
    <property type="entry name" value="GNAT FAMILY ACETYLTRANSFERASE"/>
    <property type="match status" value="1"/>
</dbReference>
<dbReference type="CDD" id="cd04301">
    <property type="entry name" value="NAT_SF"/>
    <property type="match status" value="2"/>
</dbReference>
<dbReference type="PANTHER" id="PTHR42791:SF17">
    <property type="entry name" value="ACETYLTRANSFERASE, GNAT FAMILY FAMILY (AFU_ORTHOLOGUE AFUA_8G05690)"/>
    <property type="match status" value="1"/>
</dbReference>
<feature type="compositionally biased region" description="Basic and acidic residues" evidence="1">
    <location>
        <begin position="90"/>
        <end position="99"/>
    </location>
</feature>
<dbReference type="AlphaFoldDB" id="A0AAV5GVY4"/>
<protein>
    <recommendedName>
        <fullName evidence="2">N-acetyltransferase domain-containing protein</fullName>
    </recommendedName>
</protein>
<feature type="domain" description="N-acetyltransferase" evidence="2">
    <location>
        <begin position="59"/>
        <end position="201"/>
    </location>
</feature>
<dbReference type="InterPro" id="IPR016181">
    <property type="entry name" value="Acyl_CoA_acyltransferase"/>
</dbReference>
<feature type="region of interest" description="Disordered" evidence="1">
    <location>
        <begin position="79"/>
        <end position="100"/>
    </location>
</feature>
<comment type="caution">
    <text evidence="3">The sequence shown here is derived from an EMBL/GenBank/DDBJ whole genome shotgun (WGS) entry which is preliminary data.</text>
</comment>
<sequence>MAVVSPAGLADLPRIAAVSWAAFENSLIQQRIFRDVSKEAHGAQTVARLQRALDNNRQAVYKAVVDDEIVAFALWELPHPDEEPTESPEEAQKKEEKRYPAGTNLELARDLFGQLDLGIKEPHYHLQLLGTDPRFQRTGAGSALLRWGCKRADDDGVDVYLESSAVGIPLYRRAQFEIFGEPIKAKADPDLVLWPMRRPALTFHPVNLVDLPYLAPLHNRAFGPTAVMQYAFSDVTPEAGESFFIQRFGVFIHKRDQEGERIMLTCAKRGERYVGLAFSHYEPEAKDRTNSGEKRFWPEGANVERALEYLAGTLDDHKKKVPFAHWSLNILSVLPEDQGSGIGRRLVEQLFQIAKRDVGRPLYERMGFKHFADILVAKEDKEVKLWPMIYEHPQE</sequence>
<evidence type="ECO:0000256" key="1">
    <source>
        <dbReference type="SAM" id="MobiDB-lite"/>
    </source>
</evidence>